<organism evidence="1">
    <name type="scientific">Lepeophtheirus salmonis</name>
    <name type="common">Salmon louse</name>
    <name type="synonym">Caligus salmonis</name>
    <dbReference type="NCBI Taxonomy" id="72036"/>
    <lineage>
        <taxon>Eukaryota</taxon>
        <taxon>Metazoa</taxon>
        <taxon>Ecdysozoa</taxon>
        <taxon>Arthropoda</taxon>
        <taxon>Crustacea</taxon>
        <taxon>Multicrustacea</taxon>
        <taxon>Hexanauplia</taxon>
        <taxon>Copepoda</taxon>
        <taxon>Siphonostomatoida</taxon>
        <taxon>Caligidae</taxon>
        <taxon>Lepeophtheirus</taxon>
    </lineage>
</organism>
<sequence>MVPYYGRHICKSSYKTNQSNLDINYGLWRYHLVTPYNFNRMQEETVIITKILDLEGLL</sequence>
<proteinExistence type="predicted"/>
<dbReference type="EMBL" id="HACA01014075">
    <property type="protein sequence ID" value="CDW31436.1"/>
    <property type="molecule type" value="Transcribed_RNA"/>
</dbReference>
<name>A0A0K2U1B3_LEPSM</name>
<reference evidence="1" key="1">
    <citation type="submission" date="2014-05" db="EMBL/GenBank/DDBJ databases">
        <authorList>
            <person name="Chronopoulou M."/>
        </authorList>
    </citation>
    <scope>NUCLEOTIDE SEQUENCE</scope>
    <source>
        <tissue evidence="1">Whole organism</tissue>
    </source>
</reference>
<accession>A0A0K2U1B3</accession>
<evidence type="ECO:0000313" key="1">
    <source>
        <dbReference type="EMBL" id="CDW31436.1"/>
    </source>
</evidence>
<dbReference type="AlphaFoldDB" id="A0A0K2U1B3"/>
<protein>
    <submittedName>
        <fullName evidence="1">Uncharacterized protein</fullName>
    </submittedName>
</protein>